<dbReference type="AlphaFoldDB" id="A0A6M5Z3N0"/>
<keyword evidence="2" id="KW-1185">Reference proteome</keyword>
<dbReference type="EMBL" id="CP053452">
    <property type="protein sequence ID" value="QJX00074.1"/>
    <property type="molecule type" value="Genomic_DNA"/>
</dbReference>
<reference evidence="2" key="1">
    <citation type="submission" date="2020-05" db="EMBL/GenBank/DDBJ databases">
        <title>Frigoriglobus tundricola gen. nov., sp. nov., a psychrotolerant cellulolytic planctomycete of the family Gemmataceae with two divergent copies of 16S rRNA gene.</title>
        <authorList>
            <person name="Kulichevskaya I.S."/>
            <person name="Ivanova A.A."/>
            <person name="Naumoff D.G."/>
            <person name="Beletsky A.V."/>
            <person name="Rijpstra W.I.C."/>
            <person name="Sinninghe Damste J.S."/>
            <person name="Mardanov A.V."/>
            <person name="Ravin N.V."/>
            <person name="Dedysh S.N."/>
        </authorList>
    </citation>
    <scope>NUCLEOTIDE SEQUENCE [LARGE SCALE GENOMIC DNA]</scope>
    <source>
        <strain evidence="2">PL17</strain>
    </source>
</reference>
<gene>
    <name evidence="1" type="ORF">FTUN_7698</name>
</gene>
<dbReference type="Proteomes" id="UP000503447">
    <property type="component" value="Chromosome"/>
</dbReference>
<evidence type="ECO:0000313" key="2">
    <source>
        <dbReference type="Proteomes" id="UP000503447"/>
    </source>
</evidence>
<sequence length="141" mass="16236">MPKKPAPKEPSPPSGFQINSITHSGHNFSSDASEEVLRLFQKMCHSREELLEFLIAYSTKEQLLGIYGRRSSLGERLNVSFTDTDGGSYTLCVQFEPTYLLDRDYPADEEYPHGSYAEIEVPDWEREDLLRWQGSDERESR</sequence>
<dbReference type="RefSeq" id="WP_171474904.1">
    <property type="nucleotide sequence ID" value="NZ_CP053452.2"/>
</dbReference>
<protein>
    <submittedName>
        <fullName evidence="1">Uncharacterized protein</fullName>
    </submittedName>
</protein>
<organism evidence="1 2">
    <name type="scientific">Frigoriglobus tundricola</name>
    <dbReference type="NCBI Taxonomy" id="2774151"/>
    <lineage>
        <taxon>Bacteria</taxon>
        <taxon>Pseudomonadati</taxon>
        <taxon>Planctomycetota</taxon>
        <taxon>Planctomycetia</taxon>
        <taxon>Gemmatales</taxon>
        <taxon>Gemmataceae</taxon>
        <taxon>Frigoriglobus</taxon>
    </lineage>
</organism>
<accession>A0A6M5Z3N0</accession>
<dbReference type="KEGG" id="ftj:FTUN_7698"/>
<name>A0A6M5Z3N0_9BACT</name>
<evidence type="ECO:0000313" key="1">
    <source>
        <dbReference type="EMBL" id="QJX00074.1"/>
    </source>
</evidence>
<proteinExistence type="predicted"/>